<dbReference type="STRING" id="1965070.A0A443QCQ5"/>
<dbReference type="InterPro" id="IPR027417">
    <property type="entry name" value="P-loop_NTPase"/>
</dbReference>
<dbReference type="PANTHER" id="PTHR47968">
    <property type="entry name" value="CENTROMERE PROTEIN E"/>
    <property type="match status" value="1"/>
</dbReference>
<keyword evidence="2 9" id="KW-0493">Microtubule</keyword>
<evidence type="ECO:0000256" key="7">
    <source>
        <dbReference type="ARBA" id="ARBA00023212"/>
    </source>
</evidence>
<evidence type="ECO:0000256" key="3">
    <source>
        <dbReference type="ARBA" id="ARBA00022741"/>
    </source>
</evidence>
<evidence type="ECO:0000313" key="11">
    <source>
        <dbReference type="EMBL" id="RWS00800.1"/>
    </source>
</evidence>
<organism evidence="11 12">
    <name type="scientific">Dinothrombium tinctorium</name>
    <dbReference type="NCBI Taxonomy" id="1965070"/>
    <lineage>
        <taxon>Eukaryota</taxon>
        <taxon>Metazoa</taxon>
        <taxon>Ecdysozoa</taxon>
        <taxon>Arthropoda</taxon>
        <taxon>Chelicerata</taxon>
        <taxon>Arachnida</taxon>
        <taxon>Acari</taxon>
        <taxon>Acariformes</taxon>
        <taxon>Trombidiformes</taxon>
        <taxon>Prostigmata</taxon>
        <taxon>Anystina</taxon>
        <taxon>Parasitengona</taxon>
        <taxon>Trombidioidea</taxon>
        <taxon>Trombidiidae</taxon>
        <taxon>Dinothrombium</taxon>
    </lineage>
</organism>
<keyword evidence="6 8" id="KW-0505">Motor protein</keyword>
<sequence>LCGYNGTIMAYGQTSSGKTFTMDGVVGDAHLGGIVPRLVGELFDHVTSMNEKSHFQIKVSFFEIYLEKIRDLIDSSKVNLSIHEDVRKVPYVKDATEKIVSSAEETFEIIQQGKINRHVSATKMNQHSSRSHSILSIKVEQTRREDGDKLSGTLFLVDLAGSEKVSKTCAKGCVLNEAKHINKSLSALKNVIAALSKKKRHVPYRDSKLTRILQESLGGNSKTTIIVCCSLALFNKSETLSTLEFGNQAKTIVNNSAVNDELTVVEWKLRWHKERDEFDKLTNFLSKLIVEVEKWRKGVKVPNNEQVCFEIFELRGKSNSEHIKPESNVENAATDTSVNSLLSSIIDSAEYAQPKKLNFELEELQNEMLLQKINYETYESKKIEKSISQIQVEEQFVTSNKLNNELLQFGKCRFYQQYKSMRRQVQNLIRILKEFNIFYDQNSRVFSRIQQDFQLSKQKLNALLNILLSVQVELHNIKADSSFEKQSNQLLIKLVRDLNESVKMVDKGILKNKTNVDIEIEKKLQVAVLRTSEIKSKVRVLRDRCEMLENSEIESNEQINEFSKFREQTKYKLFWRKLLKCTHYPSVHLPVTYQLSRMLINVLIDWEYSYSL</sequence>
<evidence type="ECO:0000256" key="8">
    <source>
        <dbReference type="PROSITE-ProRule" id="PRU00283"/>
    </source>
</evidence>
<keyword evidence="3 8" id="KW-0547">Nucleotide-binding</keyword>
<dbReference type="PANTHER" id="PTHR47968:SF36">
    <property type="entry name" value="KINESIN HEAVY CHAIN ISOFORM X1"/>
    <property type="match status" value="1"/>
</dbReference>
<gene>
    <name evidence="11" type="ORF">B4U79_06768</name>
</gene>
<dbReference type="GO" id="GO:0008017">
    <property type="term" value="F:microtubule binding"/>
    <property type="evidence" value="ECO:0007669"/>
    <property type="project" value="InterPro"/>
</dbReference>
<dbReference type="PROSITE" id="PS50067">
    <property type="entry name" value="KINESIN_MOTOR_2"/>
    <property type="match status" value="1"/>
</dbReference>
<dbReference type="PROSITE" id="PS00411">
    <property type="entry name" value="KINESIN_MOTOR_1"/>
    <property type="match status" value="1"/>
</dbReference>
<feature type="domain" description="Kinesin motor" evidence="10">
    <location>
        <begin position="1"/>
        <end position="252"/>
    </location>
</feature>
<dbReference type="InterPro" id="IPR036961">
    <property type="entry name" value="Kinesin_motor_dom_sf"/>
</dbReference>
<accession>A0A443QCQ5</accession>
<dbReference type="InterPro" id="IPR019821">
    <property type="entry name" value="Kinesin_motor_CS"/>
</dbReference>
<keyword evidence="7" id="KW-0963">Cytoplasm</keyword>
<comment type="similarity">
    <text evidence="8 9">Belongs to the TRAFAC class myosin-kinesin ATPase superfamily. Kinesin family.</text>
</comment>
<dbReference type="GO" id="GO:0007018">
    <property type="term" value="P:microtubule-based movement"/>
    <property type="evidence" value="ECO:0007669"/>
    <property type="project" value="InterPro"/>
</dbReference>
<reference evidence="11 12" key="1">
    <citation type="journal article" date="2018" name="Gigascience">
        <title>Genomes of trombidid mites reveal novel predicted allergens and laterally-transferred genes associated with secondary metabolism.</title>
        <authorList>
            <person name="Dong X."/>
            <person name="Chaisiri K."/>
            <person name="Xia D."/>
            <person name="Armstrong S.D."/>
            <person name="Fang Y."/>
            <person name="Donnelly M.J."/>
            <person name="Kadowaki T."/>
            <person name="McGarry J.W."/>
            <person name="Darby A.C."/>
            <person name="Makepeace B.L."/>
        </authorList>
    </citation>
    <scope>NUCLEOTIDE SEQUENCE [LARGE SCALE GENOMIC DNA]</scope>
    <source>
        <strain evidence="11">UoL-WK</strain>
    </source>
</reference>
<dbReference type="OrthoDB" id="3176171at2759"/>
<dbReference type="AlphaFoldDB" id="A0A443QCQ5"/>
<dbReference type="SMART" id="SM00129">
    <property type="entry name" value="KISc"/>
    <property type="match status" value="1"/>
</dbReference>
<evidence type="ECO:0000256" key="1">
    <source>
        <dbReference type="ARBA" id="ARBA00004245"/>
    </source>
</evidence>
<keyword evidence="4 8" id="KW-0067">ATP-binding</keyword>
<protein>
    <recommendedName>
        <fullName evidence="9">Kinesin-like protein</fullName>
    </recommendedName>
</protein>
<proteinExistence type="inferred from homology"/>
<evidence type="ECO:0000256" key="6">
    <source>
        <dbReference type="ARBA" id="ARBA00023175"/>
    </source>
</evidence>
<keyword evidence="12" id="KW-1185">Reference proteome</keyword>
<name>A0A443QCQ5_9ACAR</name>
<evidence type="ECO:0000313" key="12">
    <source>
        <dbReference type="Proteomes" id="UP000285301"/>
    </source>
</evidence>
<dbReference type="GO" id="GO:0003777">
    <property type="term" value="F:microtubule motor activity"/>
    <property type="evidence" value="ECO:0007669"/>
    <property type="project" value="InterPro"/>
</dbReference>
<dbReference type="Gene3D" id="3.40.850.10">
    <property type="entry name" value="Kinesin motor domain"/>
    <property type="match status" value="1"/>
</dbReference>
<evidence type="ECO:0000256" key="5">
    <source>
        <dbReference type="ARBA" id="ARBA00023054"/>
    </source>
</evidence>
<evidence type="ECO:0000259" key="10">
    <source>
        <dbReference type="PROSITE" id="PS50067"/>
    </source>
</evidence>
<dbReference type="InterPro" id="IPR027640">
    <property type="entry name" value="Kinesin-like_fam"/>
</dbReference>
<evidence type="ECO:0000256" key="9">
    <source>
        <dbReference type="RuleBase" id="RU000394"/>
    </source>
</evidence>
<comment type="caution">
    <text evidence="11">The sequence shown here is derived from an EMBL/GenBank/DDBJ whole genome shotgun (WGS) entry which is preliminary data.</text>
</comment>
<evidence type="ECO:0000256" key="2">
    <source>
        <dbReference type="ARBA" id="ARBA00022701"/>
    </source>
</evidence>
<dbReference type="GO" id="GO:0005524">
    <property type="term" value="F:ATP binding"/>
    <property type="evidence" value="ECO:0007669"/>
    <property type="project" value="UniProtKB-UniRule"/>
</dbReference>
<dbReference type="PRINTS" id="PR00380">
    <property type="entry name" value="KINESINHEAVY"/>
</dbReference>
<comment type="subcellular location">
    <subcellularLocation>
        <location evidence="1">Cytoplasm</location>
        <location evidence="1">Cytoskeleton</location>
    </subcellularLocation>
</comment>
<dbReference type="InterPro" id="IPR001752">
    <property type="entry name" value="Kinesin_motor_dom"/>
</dbReference>
<evidence type="ECO:0000256" key="4">
    <source>
        <dbReference type="ARBA" id="ARBA00022840"/>
    </source>
</evidence>
<dbReference type="GO" id="GO:0005874">
    <property type="term" value="C:microtubule"/>
    <property type="evidence" value="ECO:0007669"/>
    <property type="project" value="UniProtKB-KW"/>
</dbReference>
<dbReference type="Pfam" id="PF00225">
    <property type="entry name" value="Kinesin"/>
    <property type="match status" value="1"/>
</dbReference>
<feature type="non-terminal residue" evidence="11">
    <location>
        <position position="1"/>
    </location>
</feature>
<dbReference type="Proteomes" id="UP000285301">
    <property type="component" value="Unassembled WGS sequence"/>
</dbReference>
<keyword evidence="5" id="KW-0175">Coiled coil</keyword>
<dbReference type="SUPFAM" id="SSF52540">
    <property type="entry name" value="P-loop containing nucleoside triphosphate hydrolases"/>
    <property type="match status" value="1"/>
</dbReference>
<feature type="binding site" evidence="8">
    <location>
        <begin position="12"/>
        <end position="19"/>
    </location>
    <ligand>
        <name>ATP</name>
        <dbReference type="ChEBI" id="CHEBI:30616"/>
    </ligand>
</feature>
<keyword evidence="7" id="KW-0206">Cytoskeleton</keyword>
<dbReference type="EMBL" id="NCKU01010461">
    <property type="protein sequence ID" value="RWS00800.1"/>
    <property type="molecule type" value="Genomic_DNA"/>
</dbReference>